<dbReference type="InterPro" id="IPR000477">
    <property type="entry name" value="RT_dom"/>
</dbReference>
<dbReference type="Pfam" id="PF17919">
    <property type="entry name" value="RT_RNaseH_2"/>
    <property type="match status" value="1"/>
</dbReference>
<dbReference type="Gene3D" id="2.40.70.10">
    <property type="entry name" value="Acid Proteases"/>
    <property type="match status" value="1"/>
</dbReference>
<dbReference type="SUPFAM" id="SSF56672">
    <property type="entry name" value="DNA/RNA polymerases"/>
    <property type="match status" value="1"/>
</dbReference>
<dbReference type="InterPro" id="IPR041577">
    <property type="entry name" value="RT_RNaseH_2"/>
</dbReference>
<gene>
    <name evidence="3" type="ORF">PHPALM_14420</name>
</gene>
<dbReference type="InterPro" id="IPR043502">
    <property type="entry name" value="DNA/RNA_pol_sf"/>
</dbReference>
<dbReference type="Gene3D" id="3.30.70.270">
    <property type="match status" value="2"/>
</dbReference>
<organism evidence="3 4">
    <name type="scientific">Phytophthora palmivora</name>
    <dbReference type="NCBI Taxonomy" id="4796"/>
    <lineage>
        <taxon>Eukaryota</taxon>
        <taxon>Sar</taxon>
        <taxon>Stramenopiles</taxon>
        <taxon>Oomycota</taxon>
        <taxon>Peronosporomycetes</taxon>
        <taxon>Peronosporales</taxon>
        <taxon>Peronosporaceae</taxon>
        <taxon>Phytophthora</taxon>
    </lineage>
</organism>
<dbReference type="PANTHER" id="PTHR33064">
    <property type="entry name" value="POL PROTEIN"/>
    <property type="match status" value="1"/>
</dbReference>
<dbReference type="OrthoDB" id="97481at2759"/>
<dbReference type="PANTHER" id="PTHR33064:SF37">
    <property type="entry name" value="RIBONUCLEASE H"/>
    <property type="match status" value="1"/>
</dbReference>
<dbReference type="InterPro" id="IPR043128">
    <property type="entry name" value="Rev_trsase/Diguanyl_cyclase"/>
</dbReference>
<dbReference type="CDD" id="cd01647">
    <property type="entry name" value="RT_LTR"/>
    <property type="match status" value="1"/>
</dbReference>
<proteinExistence type="predicted"/>
<reference evidence="3 4" key="1">
    <citation type="journal article" date="2017" name="Genome Biol. Evol.">
        <title>Phytophthora megakarya and P. palmivora, closely related causal agents of cacao black pod rot, underwent increases in genome sizes and gene numbers by different mechanisms.</title>
        <authorList>
            <person name="Ali S.S."/>
            <person name="Shao J."/>
            <person name="Lary D.J."/>
            <person name="Kronmiller B."/>
            <person name="Shen D."/>
            <person name="Strem M.D."/>
            <person name="Amoako-Attah I."/>
            <person name="Akrofi A.Y."/>
            <person name="Begoude B.A."/>
            <person name="Ten Hoopen G.M."/>
            <person name="Coulibaly K."/>
            <person name="Kebe B.I."/>
            <person name="Melnick R.L."/>
            <person name="Guiltinan M.J."/>
            <person name="Tyler B.M."/>
            <person name="Meinhardt L.W."/>
            <person name="Bailey B.A."/>
        </authorList>
    </citation>
    <scope>NUCLEOTIDE SEQUENCE [LARGE SCALE GENOMIC DNA]</scope>
    <source>
        <strain evidence="4">sbr112.9</strain>
    </source>
</reference>
<sequence>MKRRHEEELNALRFYRHDDLADEQLPGDENAEALAPLLQQRVAPPAGQKPCLETKVLIGDQTFRALFDSDCTRSAIDRRIASIVKKCLTLHRQEGSYLMANRSVHGTTHVADTVFRLPAFSSKRECAYTIRLVDGLLHPAILGTDFILSHGIEILFSANFLEWDDILISMHAPPPPAAKVAPAAKAVKTEVDVDSMMEVAVSELVEALDPLMMVDDEMLSPSERVEMEHLVVAFLHVCSGGLGKIKAKPYVISLKPEAKQFACRPYPIPQVHLEATKREIYRLVKLGILFPNNNSEWALPTFVIPKKDGSVRLFRKSKYVSSLDILMSYYARILAEISRRVTAIVFPWGKYVFGFLPMGVSTTLAEFQSIMNMMLGDLDGVWAYLDDVFILWDSFEELLRRVFERFEEFGLMIHPLKSKLFTTSMDYLGYRISTTGIQPQHNKVEAIAKIASPRTRRELRRFIGMVNYYRDMWPRRAAILSLLTALMSPSVPFPWSDKREAAFARMKTAMMQTVELAFPDYSKPFYVHTDASGYQLGAGISSDGRRLVFWSKKCNDVQKKYPATSSSC</sequence>
<name>A0A2P4XUV6_9STRA</name>
<dbReference type="Gene3D" id="3.10.10.10">
    <property type="entry name" value="HIV Type 1 Reverse Transcriptase, subunit A, domain 1"/>
    <property type="match status" value="2"/>
</dbReference>
<dbReference type="EMBL" id="NCKW01007891">
    <property type="protein sequence ID" value="POM69307.1"/>
    <property type="molecule type" value="Genomic_DNA"/>
</dbReference>
<evidence type="ECO:0000313" key="4">
    <source>
        <dbReference type="Proteomes" id="UP000237271"/>
    </source>
</evidence>
<dbReference type="FunFam" id="3.30.70.270:FF:000020">
    <property type="entry name" value="Transposon Tf2-6 polyprotein-like Protein"/>
    <property type="match status" value="1"/>
</dbReference>
<dbReference type="AlphaFoldDB" id="A0A2P4XUV6"/>
<comment type="caution">
    <text evidence="3">The sequence shown here is derived from an EMBL/GenBank/DDBJ whole genome shotgun (WGS) entry which is preliminary data.</text>
</comment>
<evidence type="ECO:0000259" key="1">
    <source>
        <dbReference type="Pfam" id="PF00078"/>
    </source>
</evidence>
<dbReference type="Proteomes" id="UP000237271">
    <property type="component" value="Unassembled WGS sequence"/>
</dbReference>
<feature type="domain" description="Reverse transcriptase/retrotransposon-derived protein RNase H-like" evidence="2">
    <location>
        <begin position="495"/>
        <end position="566"/>
    </location>
</feature>
<feature type="domain" description="Reverse transcriptase" evidence="1">
    <location>
        <begin position="311"/>
        <end position="432"/>
    </location>
</feature>
<keyword evidence="4" id="KW-1185">Reference proteome</keyword>
<protein>
    <submittedName>
        <fullName evidence="3">Retrotransposon Polyprotein</fullName>
    </submittedName>
</protein>
<evidence type="ECO:0000313" key="3">
    <source>
        <dbReference type="EMBL" id="POM69307.1"/>
    </source>
</evidence>
<evidence type="ECO:0000259" key="2">
    <source>
        <dbReference type="Pfam" id="PF17919"/>
    </source>
</evidence>
<dbReference type="InterPro" id="IPR051320">
    <property type="entry name" value="Viral_Replic_Matur_Polypro"/>
</dbReference>
<dbReference type="Pfam" id="PF00078">
    <property type="entry name" value="RVT_1"/>
    <property type="match status" value="1"/>
</dbReference>
<dbReference type="InterPro" id="IPR021109">
    <property type="entry name" value="Peptidase_aspartic_dom_sf"/>
</dbReference>
<accession>A0A2P4XUV6</accession>